<proteinExistence type="predicted"/>
<dbReference type="EMBL" id="FAOZ01000047">
    <property type="protein sequence ID" value="CUU60777.1"/>
    <property type="molecule type" value="Genomic_DNA"/>
</dbReference>
<evidence type="ECO:0000313" key="3">
    <source>
        <dbReference type="Proteomes" id="UP000198802"/>
    </source>
</evidence>
<reference evidence="3" key="1">
    <citation type="submission" date="2015-11" db="EMBL/GenBank/DDBJ databases">
        <authorList>
            <person name="Varghese N."/>
        </authorList>
    </citation>
    <scope>NUCLEOTIDE SEQUENCE [LARGE SCALE GENOMIC DNA]</scope>
    <source>
        <strain evidence="3">DSM 45899</strain>
    </source>
</reference>
<dbReference type="InterPro" id="IPR036390">
    <property type="entry name" value="WH_DNA-bd_sf"/>
</dbReference>
<feature type="region of interest" description="Disordered" evidence="1">
    <location>
        <begin position="286"/>
        <end position="312"/>
    </location>
</feature>
<name>A0A0S4QZZ2_9ACTN</name>
<evidence type="ECO:0000313" key="2">
    <source>
        <dbReference type="EMBL" id="CUU60777.1"/>
    </source>
</evidence>
<organism evidence="2 3">
    <name type="scientific">Parafrankia irregularis</name>
    <dbReference type="NCBI Taxonomy" id="795642"/>
    <lineage>
        <taxon>Bacteria</taxon>
        <taxon>Bacillati</taxon>
        <taxon>Actinomycetota</taxon>
        <taxon>Actinomycetes</taxon>
        <taxon>Frankiales</taxon>
        <taxon>Frankiaceae</taxon>
        <taxon>Parafrankia</taxon>
    </lineage>
</organism>
<dbReference type="SUPFAM" id="SSF46785">
    <property type="entry name" value="Winged helix' DNA-binding domain"/>
    <property type="match status" value="1"/>
</dbReference>
<accession>A0A0S4QZZ2</accession>
<sequence>MRISRGGRYFARYEQALTPRRPSAAAAVRTYDDDGYAKTLVLDLDMASGGRRQVLADSAAAAALAAAIGARAFADESPSGGRHIYIPLATPRHLQEIRPVVRALRLLLPSLDISPMCNLAAGCIRPPGAAHPRLGGYQVLCSPLAAALDAVQRPNPDAVWDRLRARLAPQIAHDELPAVVPDSAAPQTQATTRRPLSDRYEQIARTAEYDTTRYATPSEARQAVITSAVARGWTSPDIQAQLSDGGWPGLATLYARYRSHWSTALQRDVENARVWITQRNAASRELVSHHPTSEHTPQGGHPRALQKVTGGAGSLTRGSAEEYRYLRQWWSAVQLSAAQRYPGERGLTLRAVLAAMGAAAQQLGSRYVAHGTRSLSLGAGVDPTTVAGALRILRAEPDPFIELLEDDRGPGGDLYQLRIPTALVEAVTVRPWPRGRIPAVDPVFSADGLGLPAHFVYQALPAEGSVMARGLQTAAGVSRAALYRALNHLADHGLARRVVGGWRRGRRALLAVRDDLDLGSRLAARHERFAAERRKWWAYLGYVPATTSSGQLPAPDLPGEASDDHSSVEPITAIDLLMDRLGAVLVPPDDLDSLPHPVELPHTYLPP</sequence>
<evidence type="ECO:0008006" key="4">
    <source>
        <dbReference type="Google" id="ProtNLM"/>
    </source>
</evidence>
<dbReference type="RefSeq" id="WP_091286217.1">
    <property type="nucleotide sequence ID" value="NZ_FAOZ01000047.1"/>
</dbReference>
<dbReference type="Proteomes" id="UP000198802">
    <property type="component" value="Unassembled WGS sequence"/>
</dbReference>
<evidence type="ECO:0000256" key="1">
    <source>
        <dbReference type="SAM" id="MobiDB-lite"/>
    </source>
</evidence>
<keyword evidence="3" id="KW-1185">Reference proteome</keyword>
<dbReference type="AlphaFoldDB" id="A0A0S4QZZ2"/>
<protein>
    <recommendedName>
        <fullName evidence="4">MarR family protein</fullName>
    </recommendedName>
</protein>
<gene>
    <name evidence="2" type="ORF">Ga0074812_14723</name>
</gene>